<accession>A0A229SYF1</accession>
<dbReference type="Proteomes" id="UP000215199">
    <property type="component" value="Unassembled WGS sequence"/>
</dbReference>
<dbReference type="RefSeq" id="WP_093950547.1">
    <property type="nucleotide sequence ID" value="NZ_NMUL01000030.1"/>
</dbReference>
<dbReference type="SUPFAM" id="SSF56059">
    <property type="entry name" value="Glutathione synthetase ATP-binding domain-like"/>
    <property type="match status" value="1"/>
</dbReference>
<organism evidence="1 2">
    <name type="scientific">Amycolatopsis vastitatis</name>
    <dbReference type="NCBI Taxonomy" id="1905142"/>
    <lineage>
        <taxon>Bacteria</taxon>
        <taxon>Bacillati</taxon>
        <taxon>Actinomycetota</taxon>
        <taxon>Actinomycetes</taxon>
        <taxon>Pseudonocardiales</taxon>
        <taxon>Pseudonocardiaceae</taxon>
        <taxon>Amycolatopsis</taxon>
    </lineage>
</organism>
<keyword evidence="2" id="KW-1185">Reference proteome</keyword>
<evidence type="ECO:0008006" key="3">
    <source>
        <dbReference type="Google" id="ProtNLM"/>
    </source>
</evidence>
<dbReference type="OrthoDB" id="8041036at2"/>
<evidence type="ECO:0000313" key="2">
    <source>
        <dbReference type="Proteomes" id="UP000215199"/>
    </source>
</evidence>
<dbReference type="AlphaFoldDB" id="A0A229SYF1"/>
<reference evidence="2" key="1">
    <citation type="submission" date="2017-07" db="EMBL/GenBank/DDBJ databases">
        <title>Comparative genome mining reveals phylogenetic distribution patterns of secondary metabolites in Amycolatopsis.</title>
        <authorList>
            <person name="Adamek M."/>
            <person name="Alanjary M."/>
            <person name="Sales-Ortells H."/>
            <person name="Goodfellow M."/>
            <person name="Bull A.T."/>
            <person name="Kalinowski J."/>
            <person name="Ziemert N."/>
        </authorList>
    </citation>
    <scope>NUCLEOTIDE SEQUENCE [LARGE SCALE GENOMIC DNA]</scope>
    <source>
        <strain evidence="2">H5</strain>
    </source>
</reference>
<gene>
    <name evidence="1" type="ORF">CF165_27985</name>
</gene>
<proteinExistence type="predicted"/>
<sequence length="440" mass="47794">MTDRVTEAFIAAARTPGSALAKLDVGAALGSLGYDYLARPMFFDAAELDRFSADTARTVELIFALPDLLFDGDFARFRDELRIAPEHGRLMERAGAAPPRFGRIDAYHDGETFKILEFNIGSDAGGQDWVGAVPRALLEVAEFAGFAREHELTYTDTFPLVAQLLREAGGPDPVVALVGEPGDTDPGPWTPFRELLREAGFETYFGAITDLSVRGGRVFLGDVRLDVLYRLFLADSLDGDPAAAEIAQALHRTHADGGVVLWTTLESEVFGNKGCLALLNEPRVRRQLSTVDSQLLDRVLPWTRSLAAGDDIGEYLGRREQLILKPNGCFGGRGITAGWEVDEAVWRRALLDAAPGGAVVQERVVPRAEPVYDPATDEITPWEACWGLYHTPSGKFAGGGCRFLPHGSARISAPASGVPIEGRSIFESYRAGIFRYPGGR</sequence>
<comment type="caution">
    <text evidence="1">The sequence shown here is derived from an EMBL/GenBank/DDBJ whole genome shotgun (WGS) entry which is preliminary data.</text>
</comment>
<protein>
    <recommendedName>
        <fullName evidence="3">Glutathionylspermidine synthase pre-ATP-grasp-like domain-containing protein</fullName>
    </recommendedName>
</protein>
<evidence type="ECO:0000313" key="1">
    <source>
        <dbReference type="EMBL" id="OXM64177.1"/>
    </source>
</evidence>
<name>A0A229SYF1_9PSEU</name>
<dbReference type="EMBL" id="NMUL01000030">
    <property type="protein sequence ID" value="OXM64177.1"/>
    <property type="molecule type" value="Genomic_DNA"/>
</dbReference>